<proteinExistence type="predicted"/>
<dbReference type="InterPro" id="IPR025563">
    <property type="entry name" value="DUF4286"/>
</dbReference>
<sequence length="126" mass="14839">MKPHQQDPAVVALAHPAHHAIIQEKIALMLTYEVTLVVEEEWREAVADYMRHRHIPDIFDTGCFIGITFEEEEAGRFRTRFQARAKVELNRYLDDFAPDFRADFLEHFPTGVSVTRSIWWQLGEWK</sequence>
<evidence type="ECO:0008006" key="3">
    <source>
        <dbReference type="Google" id="ProtNLM"/>
    </source>
</evidence>
<dbReference type="Pfam" id="PF14114">
    <property type="entry name" value="DUF4286"/>
    <property type="match status" value="1"/>
</dbReference>
<dbReference type="Proteomes" id="UP000575898">
    <property type="component" value="Unassembled WGS sequence"/>
</dbReference>
<evidence type="ECO:0000313" key="2">
    <source>
        <dbReference type="Proteomes" id="UP000575898"/>
    </source>
</evidence>
<dbReference type="RefSeq" id="WP_184041131.1">
    <property type="nucleotide sequence ID" value="NZ_JACHHY010000020.1"/>
</dbReference>
<reference evidence="1 2" key="1">
    <citation type="submission" date="2020-08" db="EMBL/GenBank/DDBJ databases">
        <title>Genomic Encyclopedia of Type Strains, Phase IV (KMG-IV): sequencing the most valuable type-strain genomes for metagenomic binning, comparative biology and taxonomic classification.</title>
        <authorList>
            <person name="Goeker M."/>
        </authorList>
    </citation>
    <scope>NUCLEOTIDE SEQUENCE [LARGE SCALE GENOMIC DNA]</scope>
    <source>
        <strain evidence="1 2">DSM 27165</strain>
    </source>
</reference>
<dbReference type="AlphaFoldDB" id="A0A840MTY7"/>
<accession>A0A840MTY7</accession>
<protein>
    <recommendedName>
        <fullName evidence="3">DUF4286 family protein</fullName>
    </recommendedName>
</protein>
<comment type="caution">
    <text evidence="1">The sequence shown here is derived from an EMBL/GenBank/DDBJ whole genome shotgun (WGS) entry which is preliminary data.</text>
</comment>
<organism evidence="1 2">
    <name type="scientific">Chitinivorax tropicus</name>
    <dbReference type="NCBI Taxonomy" id="714531"/>
    <lineage>
        <taxon>Bacteria</taxon>
        <taxon>Pseudomonadati</taxon>
        <taxon>Pseudomonadota</taxon>
        <taxon>Betaproteobacteria</taxon>
        <taxon>Chitinivorax</taxon>
    </lineage>
</organism>
<dbReference type="EMBL" id="JACHHY010000020">
    <property type="protein sequence ID" value="MBB5019763.1"/>
    <property type="molecule type" value="Genomic_DNA"/>
</dbReference>
<keyword evidence="2" id="KW-1185">Reference proteome</keyword>
<evidence type="ECO:0000313" key="1">
    <source>
        <dbReference type="EMBL" id="MBB5019763.1"/>
    </source>
</evidence>
<name>A0A840MTY7_9PROT</name>
<gene>
    <name evidence="1" type="ORF">HNQ59_003071</name>
</gene>